<dbReference type="EMBL" id="KB295471">
    <property type="protein sequence ID" value="ELU13107.1"/>
    <property type="molecule type" value="Genomic_DNA"/>
</dbReference>
<dbReference type="AlphaFoldDB" id="R7V3R0"/>
<evidence type="ECO:0000313" key="2">
    <source>
        <dbReference type="EnsemblMetazoa" id="CapteP214489"/>
    </source>
</evidence>
<organism evidence="1">
    <name type="scientific">Capitella teleta</name>
    <name type="common">Polychaete worm</name>
    <dbReference type="NCBI Taxonomy" id="283909"/>
    <lineage>
        <taxon>Eukaryota</taxon>
        <taxon>Metazoa</taxon>
        <taxon>Spiralia</taxon>
        <taxon>Lophotrochozoa</taxon>
        <taxon>Annelida</taxon>
        <taxon>Polychaeta</taxon>
        <taxon>Sedentaria</taxon>
        <taxon>Scolecida</taxon>
        <taxon>Capitellidae</taxon>
        <taxon>Capitella</taxon>
    </lineage>
</organism>
<dbReference type="EnsemblMetazoa" id="CapteT214489">
    <property type="protein sequence ID" value="CapteP214489"/>
    <property type="gene ID" value="CapteG214489"/>
</dbReference>
<reference evidence="1 3" key="2">
    <citation type="journal article" date="2013" name="Nature">
        <title>Insights into bilaterian evolution from three spiralian genomes.</title>
        <authorList>
            <person name="Simakov O."/>
            <person name="Marletaz F."/>
            <person name="Cho S.J."/>
            <person name="Edsinger-Gonzales E."/>
            <person name="Havlak P."/>
            <person name="Hellsten U."/>
            <person name="Kuo D.H."/>
            <person name="Larsson T."/>
            <person name="Lv J."/>
            <person name="Arendt D."/>
            <person name="Savage R."/>
            <person name="Osoegawa K."/>
            <person name="de Jong P."/>
            <person name="Grimwood J."/>
            <person name="Chapman J.A."/>
            <person name="Shapiro H."/>
            <person name="Aerts A."/>
            <person name="Otillar R.P."/>
            <person name="Terry A.Y."/>
            <person name="Boore J.L."/>
            <person name="Grigoriev I.V."/>
            <person name="Lindberg D.R."/>
            <person name="Seaver E.C."/>
            <person name="Weisblat D.A."/>
            <person name="Putnam N.H."/>
            <person name="Rokhsar D.S."/>
        </authorList>
    </citation>
    <scope>NUCLEOTIDE SEQUENCE</scope>
    <source>
        <strain evidence="1 3">I ESC-2004</strain>
    </source>
</reference>
<sequence>MGMVQGDKIIMQAHSMAINSDFGVFDDSHTHTLTVSVSLSVNRLRPTGLLIAFSVSTRSCDDGPKFSLSQGVGIAYDLPNESREVGKRRFIVAVIGHLCCLRNETDEKHVALELKKLTNPKSEPGHQPDQDIQMPYCYSSIYLKFHCNCSSGNITRLGCGGSNTNKTVCNSLLELIDCVGTIRVQLSGVQQQHASLSAKKVNLCSTSLDEMGHCSRRCPKTHELPRARTF</sequence>
<evidence type="ECO:0000313" key="1">
    <source>
        <dbReference type="EMBL" id="ELU13107.1"/>
    </source>
</evidence>
<name>R7V3R0_CAPTE</name>
<dbReference type="HOGENOM" id="CLU_1205744_0_0_1"/>
<proteinExistence type="predicted"/>
<dbReference type="EMBL" id="AMQN01019227">
    <property type="status" value="NOT_ANNOTATED_CDS"/>
    <property type="molecule type" value="Genomic_DNA"/>
</dbReference>
<gene>
    <name evidence="1" type="ORF">CAPTEDRAFT_214489</name>
</gene>
<reference evidence="2" key="3">
    <citation type="submission" date="2015-06" db="UniProtKB">
        <authorList>
            <consortium name="EnsemblMetazoa"/>
        </authorList>
    </citation>
    <scope>IDENTIFICATION</scope>
</reference>
<evidence type="ECO:0000313" key="3">
    <source>
        <dbReference type="Proteomes" id="UP000014760"/>
    </source>
</evidence>
<keyword evidence="3" id="KW-1185">Reference proteome</keyword>
<protein>
    <submittedName>
        <fullName evidence="1 2">Uncharacterized protein</fullName>
    </submittedName>
</protein>
<reference evidence="3" key="1">
    <citation type="submission" date="2012-12" db="EMBL/GenBank/DDBJ databases">
        <authorList>
            <person name="Hellsten U."/>
            <person name="Grimwood J."/>
            <person name="Chapman J.A."/>
            <person name="Shapiro H."/>
            <person name="Aerts A."/>
            <person name="Otillar R.P."/>
            <person name="Terry A.Y."/>
            <person name="Boore J.L."/>
            <person name="Simakov O."/>
            <person name="Marletaz F."/>
            <person name="Cho S.-J."/>
            <person name="Edsinger-Gonzales E."/>
            <person name="Havlak P."/>
            <person name="Kuo D.-H."/>
            <person name="Larsson T."/>
            <person name="Lv J."/>
            <person name="Arendt D."/>
            <person name="Savage R."/>
            <person name="Osoegawa K."/>
            <person name="de Jong P."/>
            <person name="Lindberg D.R."/>
            <person name="Seaver E.C."/>
            <person name="Weisblat D.A."/>
            <person name="Putnam N.H."/>
            <person name="Grigoriev I.V."/>
            <person name="Rokhsar D.S."/>
        </authorList>
    </citation>
    <scope>NUCLEOTIDE SEQUENCE</scope>
    <source>
        <strain evidence="3">I ESC-2004</strain>
    </source>
</reference>
<dbReference type="EMBL" id="AMQN01019228">
    <property type="status" value="NOT_ANNOTATED_CDS"/>
    <property type="molecule type" value="Genomic_DNA"/>
</dbReference>
<accession>R7V3R0</accession>
<dbReference type="Proteomes" id="UP000014760">
    <property type="component" value="Unassembled WGS sequence"/>
</dbReference>